<evidence type="ECO:0000313" key="3">
    <source>
        <dbReference type="Proteomes" id="UP000314294"/>
    </source>
</evidence>
<evidence type="ECO:0000313" key="2">
    <source>
        <dbReference type="EMBL" id="TNN38495.1"/>
    </source>
</evidence>
<feature type="compositionally biased region" description="Basic and acidic residues" evidence="1">
    <location>
        <begin position="1"/>
        <end position="13"/>
    </location>
</feature>
<organism evidence="2 3">
    <name type="scientific">Liparis tanakae</name>
    <name type="common">Tanaka's snailfish</name>
    <dbReference type="NCBI Taxonomy" id="230148"/>
    <lineage>
        <taxon>Eukaryota</taxon>
        <taxon>Metazoa</taxon>
        <taxon>Chordata</taxon>
        <taxon>Craniata</taxon>
        <taxon>Vertebrata</taxon>
        <taxon>Euteleostomi</taxon>
        <taxon>Actinopterygii</taxon>
        <taxon>Neopterygii</taxon>
        <taxon>Teleostei</taxon>
        <taxon>Neoteleostei</taxon>
        <taxon>Acanthomorphata</taxon>
        <taxon>Eupercaria</taxon>
        <taxon>Perciformes</taxon>
        <taxon>Cottioidei</taxon>
        <taxon>Cottales</taxon>
        <taxon>Liparidae</taxon>
        <taxon>Liparis</taxon>
    </lineage>
</organism>
<accession>A0A4Z2FC66</accession>
<dbReference type="AlphaFoldDB" id="A0A4Z2FC66"/>
<keyword evidence="3" id="KW-1185">Reference proteome</keyword>
<proteinExistence type="predicted"/>
<feature type="region of interest" description="Disordered" evidence="1">
    <location>
        <begin position="1"/>
        <end position="21"/>
    </location>
</feature>
<protein>
    <submittedName>
        <fullName evidence="2">Uncharacterized protein</fullName>
    </submittedName>
</protein>
<comment type="caution">
    <text evidence="2">The sequence shown here is derived from an EMBL/GenBank/DDBJ whole genome shotgun (WGS) entry which is preliminary data.</text>
</comment>
<dbReference type="Proteomes" id="UP000314294">
    <property type="component" value="Unassembled WGS sequence"/>
</dbReference>
<reference evidence="2 3" key="1">
    <citation type="submission" date="2019-03" db="EMBL/GenBank/DDBJ databases">
        <title>First draft genome of Liparis tanakae, snailfish: a comprehensive survey of snailfish specific genes.</title>
        <authorList>
            <person name="Kim W."/>
            <person name="Song I."/>
            <person name="Jeong J.-H."/>
            <person name="Kim D."/>
            <person name="Kim S."/>
            <person name="Ryu S."/>
            <person name="Song J.Y."/>
            <person name="Lee S.K."/>
        </authorList>
    </citation>
    <scope>NUCLEOTIDE SEQUENCE [LARGE SCALE GENOMIC DNA]</scope>
    <source>
        <tissue evidence="2">Muscle</tissue>
    </source>
</reference>
<evidence type="ECO:0000256" key="1">
    <source>
        <dbReference type="SAM" id="MobiDB-lite"/>
    </source>
</evidence>
<gene>
    <name evidence="2" type="ORF">EYF80_051329</name>
</gene>
<sequence length="61" mass="6964">MSRPEAESEDRQRSLRSQGARLRSGVFWSQHVSTLMQRSSEVLSHSAPDTTTLQMLNIFTK</sequence>
<name>A0A4Z2FC66_9TELE</name>
<dbReference type="EMBL" id="SRLO01001367">
    <property type="protein sequence ID" value="TNN38495.1"/>
    <property type="molecule type" value="Genomic_DNA"/>
</dbReference>